<dbReference type="RefSeq" id="WP_003754826.1">
    <property type="nucleotide sequence ID" value="NZ_GL538352.1"/>
</dbReference>
<evidence type="ECO:0000313" key="1">
    <source>
        <dbReference type="EMBL" id="EFI83116.1"/>
    </source>
</evidence>
<dbReference type="STRING" id="525367.HMPREF0556_11801"/>
<dbReference type="AlphaFoldDB" id="D7V0N4"/>
<dbReference type="EMBL" id="ACCR02000005">
    <property type="protein sequence ID" value="EFI83116.1"/>
    <property type="molecule type" value="Genomic_DNA"/>
</dbReference>
<dbReference type="eggNOG" id="COG5153">
    <property type="taxonomic scope" value="Bacteria"/>
</dbReference>
<organism evidence="1 2">
    <name type="scientific">Listeria grayi DSM 20601</name>
    <dbReference type="NCBI Taxonomy" id="525367"/>
    <lineage>
        <taxon>Bacteria</taxon>
        <taxon>Bacillati</taxon>
        <taxon>Bacillota</taxon>
        <taxon>Bacilli</taxon>
        <taxon>Bacillales</taxon>
        <taxon>Listeriaceae</taxon>
        <taxon>Listeria</taxon>
    </lineage>
</organism>
<keyword evidence="2" id="KW-1185">Reference proteome</keyword>
<evidence type="ECO:0000313" key="2">
    <source>
        <dbReference type="Proteomes" id="UP000010119"/>
    </source>
</evidence>
<proteinExistence type="predicted"/>
<gene>
    <name evidence="1" type="ORF">HMPREF0556_11801</name>
</gene>
<accession>D7V0N4</accession>
<dbReference type="HOGENOM" id="CLU_052510_0_0_9"/>
<dbReference type="Proteomes" id="UP000010119">
    <property type="component" value="Unassembled WGS sequence"/>
</dbReference>
<name>D7V0N4_LISGR</name>
<protein>
    <submittedName>
        <fullName evidence="1">Uncharacterized protein</fullName>
    </submittedName>
</protein>
<sequence>MTVGFAGTNLDNGMIDNVKDIGADGSIAFNGESGGNVYFRSGNAFVQKLQKNYEVGTITEHSKGGRDAAVIGMQNKVPNIILYNAAPLNSLIGQGISTAINPTGGLSRLWNDGEMFLLVKNYKGRMIYFRSEKDPLTKSATITGSIYPGQTFLLENDKGHAITGFLDKEAQTFISGKLLLVDKNGKVRSGLEVATEIMEMNLKGLNELRKSFLKDGGGHLSAAQEEFLDASEALALTQGIQQTVQDELAALKKTYQKGIENAKTLWKDTVADAAFHGNALTHSEQLAALESGRATEQTITRKPVAEHENKLAKLTAQEKKYDTLLASITTAIQKTVAKDQELADQLRGF</sequence>
<comment type="caution">
    <text evidence="1">The sequence shown here is derived from an EMBL/GenBank/DDBJ whole genome shotgun (WGS) entry which is preliminary data.</text>
</comment>
<reference evidence="1" key="1">
    <citation type="submission" date="2010-06" db="EMBL/GenBank/DDBJ databases">
        <authorList>
            <person name="Muzny D."/>
            <person name="Qin X."/>
            <person name="Buhay C."/>
            <person name="Dugan-Rocha S."/>
            <person name="Ding Y."/>
            <person name="Chen G."/>
            <person name="Hawes A."/>
            <person name="Holder M."/>
            <person name="Jhangiani S."/>
            <person name="Johnson A."/>
            <person name="Khan Z."/>
            <person name="Li Z."/>
            <person name="Liu W."/>
            <person name="Liu X."/>
            <person name="Perez L."/>
            <person name="Shen H."/>
            <person name="Wang Q."/>
            <person name="Watt J."/>
            <person name="Xi L."/>
            <person name="Xin Y."/>
            <person name="Zhou J."/>
            <person name="Deng J."/>
            <person name="Jiang H."/>
            <person name="Liu Y."/>
            <person name="Qu J."/>
            <person name="Song X.-Z."/>
            <person name="Zhang L."/>
            <person name="Villasana D."/>
            <person name="Johnson A."/>
            <person name="Liu J."/>
            <person name="Liyanage D."/>
            <person name="Lorensuhewa L."/>
            <person name="Robinson T."/>
            <person name="Song A."/>
            <person name="Song B.-B."/>
            <person name="Dinh H."/>
            <person name="Thornton R."/>
            <person name="Coyle M."/>
            <person name="Francisco L."/>
            <person name="Jackson L."/>
            <person name="Javaid M."/>
            <person name="Korchina V."/>
            <person name="Kovar C."/>
            <person name="Mata R."/>
            <person name="Mathew T."/>
            <person name="Ngo R."/>
            <person name="Nguyen L."/>
            <person name="Nguyen N."/>
            <person name="Okwuonu G."/>
            <person name="Ongeri F."/>
            <person name="Pham C."/>
            <person name="Simmons D."/>
            <person name="Wilczek-Boney K."/>
            <person name="Hale W."/>
            <person name="Jakkamsetti A."/>
            <person name="Pham P."/>
            <person name="Ruth R."/>
            <person name="San Lucas F."/>
            <person name="Warren J."/>
            <person name="Zhang J."/>
            <person name="Zhao Z."/>
            <person name="Zhou C."/>
            <person name="Zhu D."/>
            <person name="Lee S."/>
            <person name="Bess C."/>
            <person name="Blankenburg K."/>
            <person name="Forbes L."/>
            <person name="Fu Q."/>
            <person name="Gubbala S."/>
            <person name="Hirani K."/>
            <person name="Jayaseelan J.C."/>
            <person name="Lara F."/>
            <person name="Munidasa M."/>
            <person name="Palculict T."/>
            <person name="Patil S."/>
            <person name="Pu L.-L."/>
            <person name="Saada N."/>
            <person name="Tang L."/>
            <person name="Weissenberger G."/>
            <person name="Zhu Y."/>
            <person name="Hemphill L."/>
            <person name="Shang Y."/>
            <person name="Youmans B."/>
            <person name="Ayvaz T."/>
            <person name="Ross M."/>
            <person name="Santibanez J."/>
            <person name="Aqrawi P."/>
            <person name="Gross S."/>
            <person name="Joshi V."/>
            <person name="Fowler G."/>
            <person name="Nazareth L."/>
            <person name="Reid J."/>
            <person name="Worley K."/>
            <person name="Petrosino J."/>
            <person name="Highlander S."/>
            <person name="Gibbs R."/>
        </authorList>
    </citation>
    <scope>NUCLEOTIDE SEQUENCE [LARGE SCALE GENOMIC DNA]</scope>
    <source>
        <strain evidence="1">DSM 20601</strain>
    </source>
</reference>